<accession>A0A1H1HC58</accession>
<sequence>MTPPPRSAAAALTAADAVESARFALTTSGELDRRQVVTAQGDPAVRSRTSARGTVTVRAGGYRIAARG</sequence>
<proteinExistence type="predicted"/>
<dbReference type="Gene3D" id="2.50.20.20">
    <property type="match status" value="1"/>
</dbReference>
<organism evidence="1 2">
    <name type="scientific">Tsukamurella pulmonis</name>
    <dbReference type="NCBI Taxonomy" id="47312"/>
    <lineage>
        <taxon>Bacteria</taxon>
        <taxon>Bacillati</taxon>
        <taxon>Actinomycetota</taxon>
        <taxon>Actinomycetes</taxon>
        <taxon>Mycobacteriales</taxon>
        <taxon>Tsukamurellaceae</taxon>
        <taxon>Tsukamurella</taxon>
    </lineage>
</organism>
<dbReference type="EMBL" id="FNLF01000002">
    <property type="protein sequence ID" value="SDR22951.1"/>
    <property type="molecule type" value="Genomic_DNA"/>
</dbReference>
<evidence type="ECO:0000313" key="2">
    <source>
        <dbReference type="Proteomes" id="UP000183053"/>
    </source>
</evidence>
<keyword evidence="2" id="KW-1185">Reference proteome</keyword>
<dbReference type="STRING" id="47312.SAMN04489765_4019"/>
<evidence type="ECO:0000313" key="1">
    <source>
        <dbReference type="EMBL" id="SDR22951.1"/>
    </source>
</evidence>
<reference evidence="2" key="1">
    <citation type="submission" date="2016-10" db="EMBL/GenBank/DDBJ databases">
        <authorList>
            <person name="Varghese N."/>
            <person name="Submissions S."/>
        </authorList>
    </citation>
    <scope>NUCLEOTIDE SEQUENCE [LARGE SCALE GENOMIC DNA]</scope>
    <source>
        <strain evidence="2">DSM 44142</strain>
    </source>
</reference>
<dbReference type="AlphaFoldDB" id="A0A1H1HC58"/>
<dbReference type="Proteomes" id="UP000183053">
    <property type="component" value="Unassembled WGS sequence"/>
</dbReference>
<dbReference type="RefSeq" id="WP_068528036.1">
    <property type="nucleotide sequence ID" value="NZ_AP025457.1"/>
</dbReference>
<gene>
    <name evidence="1" type="ORF">SAMN04489765_4019</name>
</gene>
<protein>
    <submittedName>
        <fullName evidence="1">Uncharacterized protein</fullName>
    </submittedName>
</protein>
<name>A0A1H1HC58_9ACTN</name>